<sequence length="84" mass="9170">MAGNKSAPDFYDQYSQAIPWDELVELAKADMDACKEIHSKESLRECAEKLVLSKVCSCATESAPIVEALVDEYLRQLGTGKSGS</sequence>
<dbReference type="Proteomes" id="UP000011704">
    <property type="component" value="Unassembled WGS sequence"/>
</dbReference>
<dbReference type="EMBL" id="CAQJ01000065">
    <property type="protein sequence ID" value="CCQ91174.1"/>
    <property type="molecule type" value="Genomic_DNA"/>
</dbReference>
<dbReference type="STRING" id="1266370.NITGR_590050"/>
<dbReference type="AlphaFoldDB" id="M1Z100"/>
<gene>
    <name evidence="1" type="ORF">NITGR_590050</name>
</gene>
<dbReference type="OrthoDB" id="9850056at2"/>
<name>M1Z100_NITG3</name>
<dbReference type="HOGENOM" id="CLU_2524145_0_0_0"/>
<dbReference type="InParanoid" id="M1Z100"/>
<accession>M1Z100</accession>
<keyword evidence="2" id="KW-1185">Reference proteome</keyword>
<organism evidence="1 2">
    <name type="scientific">Nitrospina gracilis (strain 3/211)</name>
    <dbReference type="NCBI Taxonomy" id="1266370"/>
    <lineage>
        <taxon>Bacteria</taxon>
        <taxon>Pseudomonadati</taxon>
        <taxon>Nitrospinota/Tectimicrobiota group</taxon>
        <taxon>Nitrospinota</taxon>
        <taxon>Nitrospinia</taxon>
        <taxon>Nitrospinales</taxon>
        <taxon>Nitrospinaceae</taxon>
        <taxon>Nitrospina</taxon>
    </lineage>
</organism>
<evidence type="ECO:0000313" key="2">
    <source>
        <dbReference type="Proteomes" id="UP000011704"/>
    </source>
</evidence>
<proteinExistence type="predicted"/>
<evidence type="ECO:0000313" key="1">
    <source>
        <dbReference type="EMBL" id="CCQ91174.1"/>
    </source>
</evidence>
<reference evidence="1 2" key="1">
    <citation type="journal article" date="2013" name="Front. Microbiol.">
        <title>The genome of Nitrospina gracilis illuminates the metabolism and evolution of the major marine nitrite oxidizer.</title>
        <authorList>
            <person name="Luecker S."/>
            <person name="Nowka B."/>
            <person name="Rattei T."/>
            <person name="Spieck E."/>
            <person name="and Daims H."/>
        </authorList>
    </citation>
    <scope>NUCLEOTIDE SEQUENCE [LARGE SCALE GENOMIC DNA]</scope>
    <source>
        <strain evidence="1 2">3/211</strain>
    </source>
</reference>
<protein>
    <submittedName>
        <fullName evidence="1">Uncharacterized protein</fullName>
    </submittedName>
</protein>
<comment type="caution">
    <text evidence="1">The sequence shown here is derived from an EMBL/GenBank/DDBJ whole genome shotgun (WGS) entry which is preliminary data.</text>
</comment>
<dbReference type="RefSeq" id="WP_005009508.1">
    <property type="nucleotide sequence ID" value="NZ_HG422173.1"/>
</dbReference>